<evidence type="ECO:0000256" key="5">
    <source>
        <dbReference type="ARBA" id="ARBA00023136"/>
    </source>
</evidence>
<feature type="transmembrane region" description="Helical" evidence="6">
    <location>
        <begin position="152"/>
        <end position="174"/>
    </location>
</feature>
<evidence type="ECO:0000256" key="1">
    <source>
        <dbReference type="ARBA" id="ARBA00004651"/>
    </source>
</evidence>
<keyword evidence="4 6" id="KW-1133">Transmembrane helix</keyword>
<feature type="transmembrane region" description="Helical" evidence="6">
    <location>
        <begin position="265"/>
        <end position="289"/>
    </location>
</feature>
<keyword evidence="6" id="KW-0997">Cell inner membrane</keyword>
<dbReference type="InterPro" id="IPR008457">
    <property type="entry name" value="Cu-R_CopD_dom"/>
</dbReference>
<dbReference type="GO" id="GO:0046688">
    <property type="term" value="P:response to copper ion"/>
    <property type="evidence" value="ECO:0007669"/>
    <property type="project" value="UniProtKB-UniRule"/>
</dbReference>
<feature type="transmembrane region" description="Helical" evidence="6">
    <location>
        <begin position="195"/>
        <end position="218"/>
    </location>
</feature>
<protein>
    <recommendedName>
        <fullName evidence="6">Copper resistance protein D</fullName>
    </recommendedName>
</protein>
<dbReference type="RefSeq" id="WP_105594243.1">
    <property type="nucleotide sequence ID" value="NZ_PDET01000014.1"/>
</dbReference>
<evidence type="ECO:0000313" key="8">
    <source>
        <dbReference type="EMBL" id="PRD14024.1"/>
    </source>
</evidence>
<comment type="similarity">
    <text evidence="6">Belongs to the CopD family.</text>
</comment>
<feature type="transmembrane region" description="Helical" evidence="6">
    <location>
        <begin position="94"/>
        <end position="112"/>
    </location>
</feature>
<dbReference type="NCBIfam" id="NF033808">
    <property type="entry name" value="copper_CopD"/>
    <property type="match status" value="1"/>
</dbReference>
<evidence type="ECO:0000313" key="9">
    <source>
        <dbReference type="Proteomes" id="UP000239181"/>
    </source>
</evidence>
<dbReference type="GO" id="GO:0006825">
    <property type="term" value="P:copper ion transport"/>
    <property type="evidence" value="ECO:0007669"/>
    <property type="project" value="InterPro"/>
</dbReference>
<gene>
    <name evidence="8" type="ORF">CQW29_18650</name>
</gene>
<keyword evidence="6" id="KW-0186">Copper</keyword>
<comment type="caution">
    <text evidence="8">The sequence shown here is derived from an EMBL/GenBank/DDBJ whole genome shotgun (WGS) entry which is preliminary data.</text>
</comment>
<organism evidence="8 9">
    <name type="scientific">Pantoea coffeiphila</name>
    <dbReference type="NCBI Taxonomy" id="1465635"/>
    <lineage>
        <taxon>Bacteria</taxon>
        <taxon>Pseudomonadati</taxon>
        <taxon>Pseudomonadota</taxon>
        <taxon>Gammaproteobacteria</taxon>
        <taxon>Enterobacterales</taxon>
        <taxon>Erwiniaceae</taxon>
        <taxon>Pantoea</taxon>
    </lineage>
</organism>
<keyword evidence="3 6" id="KW-0812">Transmembrane</keyword>
<dbReference type="InterPro" id="IPR047689">
    <property type="entry name" value="CopD"/>
</dbReference>
<dbReference type="PANTHER" id="PTHR34820:SF4">
    <property type="entry name" value="INNER MEMBRANE PROTEIN YEBZ"/>
    <property type="match status" value="1"/>
</dbReference>
<evidence type="ECO:0000256" key="2">
    <source>
        <dbReference type="ARBA" id="ARBA00022475"/>
    </source>
</evidence>
<keyword evidence="9" id="KW-1185">Reference proteome</keyword>
<sequence length="292" mass="32413">MSLTGFYIFCRWLHFGALMSLAGAGIFTTLLAPARYRVRISERFRPLIQISCWLTLFTTLLLLSAQTGLMGDGWRDMINADVWAAVLQTGFGRVWQLQCVLAMLGCLTLLLQGRLRQQMMLLCALLQLAGLAFVGHAAILDGWLGTLQRGNQIVHLLAVAFWAGGLWPVALLMREARNATWRYEAIKTMMRYSRYGHLAVALAIISGVFAALLLLGWPLVSFRLYSQLLLLKTLLVAAMVAIALFNRYWLVPRFQRSGEGAQHNFVIATLVEVALAALALLSVSLFATLEPA</sequence>
<dbReference type="InterPro" id="IPR032694">
    <property type="entry name" value="CopC/D"/>
</dbReference>
<accession>A0A2S9I8H0</accession>
<proteinExistence type="inferred from homology"/>
<dbReference type="AlphaFoldDB" id="A0A2S9I8H0"/>
<feature type="transmembrane region" description="Helical" evidence="6">
    <location>
        <begin position="119"/>
        <end position="140"/>
    </location>
</feature>
<keyword evidence="2 6" id="KW-1003">Cell membrane</keyword>
<dbReference type="Proteomes" id="UP000239181">
    <property type="component" value="Unassembled WGS sequence"/>
</dbReference>
<evidence type="ECO:0000256" key="3">
    <source>
        <dbReference type="ARBA" id="ARBA00022692"/>
    </source>
</evidence>
<feature type="domain" description="Copper resistance protein D" evidence="7">
    <location>
        <begin position="187"/>
        <end position="284"/>
    </location>
</feature>
<dbReference type="Pfam" id="PF05425">
    <property type="entry name" value="CopD"/>
    <property type="match status" value="1"/>
</dbReference>
<evidence type="ECO:0000256" key="6">
    <source>
        <dbReference type="RuleBase" id="RU369037"/>
    </source>
</evidence>
<dbReference type="EMBL" id="PDET01000014">
    <property type="protein sequence ID" value="PRD14024.1"/>
    <property type="molecule type" value="Genomic_DNA"/>
</dbReference>
<keyword evidence="5 6" id="KW-0472">Membrane</keyword>
<feature type="transmembrane region" description="Helical" evidence="6">
    <location>
        <begin position="224"/>
        <end position="245"/>
    </location>
</feature>
<comment type="subcellular location">
    <subcellularLocation>
        <location evidence="6">Cell inner membrane</location>
        <topology evidence="6">Multi-pass membrane protein</topology>
    </subcellularLocation>
    <subcellularLocation>
        <location evidence="1">Cell membrane</location>
        <topology evidence="1">Multi-pass membrane protein</topology>
    </subcellularLocation>
</comment>
<evidence type="ECO:0000259" key="7">
    <source>
        <dbReference type="Pfam" id="PF05425"/>
    </source>
</evidence>
<dbReference type="PANTHER" id="PTHR34820">
    <property type="entry name" value="INNER MEMBRANE PROTEIN YEBZ"/>
    <property type="match status" value="1"/>
</dbReference>
<dbReference type="OrthoDB" id="7032707at2"/>
<dbReference type="GO" id="GO:0005886">
    <property type="term" value="C:plasma membrane"/>
    <property type="evidence" value="ECO:0007669"/>
    <property type="project" value="UniProtKB-SubCell"/>
</dbReference>
<name>A0A2S9I8H0_9GAMM</name>
<comment type="function">
    <text evidence="6">Involved in copper resistance.</text>
</comment>
<feature type="transmembrane region" description="Helical" evidence="6">
    <location>
        <begin position="12"/>
        <end position="34"/>
    </location>
</feature>
<reference evidence="8 9" key="1">
    <citation type="submission" date="2017-10" db="EMBL/GenBank/DDBJ databases">
        <title>Draft genome of two endophytic bacteria isolated from 'guarana' Paullinia cupana (Mart.) Ducke.</title>
        <authorList>
            <person name="Siqueira K.A."/>
            <person name="Liotti R.G."/>
            <person name="Mendes T.A."/>
            <person name="Soares M.A."/>
        </authorList>
    </citation>
    <scope>NUCLEOTIDE SEQUENCE [LARGE SCALE GENOMIC DNA]</scope>
    <source>
        <strain evidence="8 9">342</strain>
    </source>
</reference>
<evidence type="ECO:0000256" key="4">
    <source>
        <dbReference type="ARBA" id="ARBA00022989"/>
    </source>
</evidence>
<feature type="transmembrane region" description="Helical" evidence="6">
    <location>
        <begin position="46"/>
        <end position="65"/>
    </location>
</feature>